<dbReference type="NCBIfam" id="TIGR03977">
    <property type="entry name" value="rSAM_pair_HxsC"/>
    <property type="match status" value="1"/>
</dbReference>
<dbReference type="SUPFAM" id="SSF102114">
    <property type="entry name" value="Radical SAM enzymes"/>
    <property type="match status" value="1"/>
</dbReference>
<feature type="domain" description="Radical SAM core" evidence="6">
    <location>
        <begin position="104"/>
        <end position="330"/>
    </location>
</feature>
<dbReference type="InterPro" id="IPR007197">
    <property type="entry name" value="rSAM"/>
</dbReference>
<evidence type="ECO:0000313" key="8">
    <source>
        <dbReference type="Proteomes" id="UP000669060"/>
    </source>
</evidence>
<dbReference type="InterPro" id="IPR050377">
    <property type="entry name" value="Radical_SAM_PqqE_MftC-like"/>
</dbReference>
<proteinExistence type="predicted"/>
<protein>
    <submittedName>
        <fullName evidence="7">His-Xaa-Ser system radical SAM maturase HxsC</fullName>
    </submittedName>
</protein>
<comment type="cofactor">
    <cofactor evidence="1">
        <name>[4Fe-4S] cluster</name>
        <dbReference type="ChEBI" id="CHEBI:49883"/>
    </cofactor>
</comment>
<keyword evidence="4" id="KW-0408">Iron</keyword>
<dbReference type="SFLD" id="SFLDG01103">
    <property type="entry name" value="Uncharacterised_Radical_SAM_Su"/>
    <property type="match status" value="1"/>
</dbReference>
<evidence type="ECO:0000256" key="1">
    <source>
        <dbReference type="ARBA" id="ARBA00001966"/>
    </source>
</evidence>
<dbReference type="Proteomes" id="UP000669060">
    <property type="component" value="Unassembled WGS sequence"/>
</dbReference>
<dbReference type="SFLD" id="SFLDS00029">
    <property type="entry name" value="Radical_SAM"/>
    <property type="match status" value="1"/>
</dbReference>
<evidence type="ECO:0000256" key="4">
    <source>
        <dbReference type="ARBA" id="ARBA00023004"/>
    </source>
</evidence>
<dbReference type="CDD" id="cd01335">
    <property type="entry name" value="Radical_SAM"/>
    <property type="match status" value="1"/>
</dbReference>
<evidence type="ECO:0000256" key="5">
    <source>
        <dbReference type="ARBA" id="ARBA00023014"/>
    </source>
</evidence>
<accession>A0ABS3TSB6</accession>
<evidence type="ECO:0000256" key="2">
    <source>
        <dbReference type="ARBA" id="ARBA00022691"/>
    </source>
</evidence>
<dbReference type="EMBL" id="JAELYA010000004">
    <property type="protein sequence ID" value="MBO3276248.1"/>
    <property type="molecule type" value="Genomic_DNA"/>
</dbReference>
<dbReference type="PANTHER" id="PTHR11228:SF7">
    <property type="entry name" value="PQQA PEPTIDE CYCLASE"/>
    <property type="match status" value="1"/>
</dbReference>
<dbReference type="InterPro" id="IPR024032">
    <property type="entry name" value="rSAM_paired_HxsC"/>
</dbReference>
<dbReference type="Gene3D" id="3.20.20.70">
    <property type="entry name" value="Aldolase class I"/>
    <property type="match status" value="1"/>
</dbReference>
<keyword evidence="5" id="KW-0411">Iron-sulfur</keyword>
<dbReference type="InterPro" id="IPR058240">
    <property type="entry name" value="rSAM_sf"/>
</dbReference>
<dbReference type="Pfam" id="PF04055">
    <property type="entry name" value="Radical_SAM"/>
    <property type="match status" value="1"/>
</dbReference>
<evidence type="ECO:0000313" key="7">
    <source>
        <dbReference type="EMBL" id="MBO3276248.1"/>
    </source>
</evidence>
<dbReference type="PANTHER" id="PTHR11228">
    <property type="entry name" value="RADICAL SAM DOMAIN PROTEIN"/>
    <property type="match status" value="1"/>
</dbReference>
<organism evidence="7 8">
    <name type="scientific">Pseudomonas schmalbachii</name>
    <dbReference type="NCBI Taxonomy" id="2816993"/>
    <lineage>
        <taxon>Bacteria</taxon>
        <taxon>Pseudomonadati</taxon>
        <taxon>Pseudomonadota</taxon>
        <taxon>Gammaproteobacteria</taxon>
        <taxon>Pseudomonadales</taxon>
        <taxon>Pseudomonadaceae</taxon>
        <taxon>Pseudomonas</taxon>
    </lineage>
</organism>
<name>A0ABS3TSB6_9PSED</name>
<dbReference type="SFLD" id="SFLDG01067">
    <property type="entry name" value="SPASM/twitch_domain_containing"/>
    <property type="match status" value="1"/>
</dbReference>
<keyword evidence="2" id="KW-0949">S-adenosyl-L-methionine</keyword>
<dbReference type="PROSITE" id="PS51918">
    <property type="entry name" value="RADICAL_SAM"/>
    <property type="match status" value="1"/>
</dbReference>
<evidence type="ECO:0000259" key="6">
    <source>
        <dbReference type="PROSITE" id="PS51918"/>
    </source>
</evidence>
<evidence type="ECO:0000256" key="3">
    <source>
        <dbReference type="ARBA" id="ARBA00022723"/>
    </source>
</evidence>
<dbReference type="RefSeq" id="WP_208314262.1">
    <property type="nucleotide sequence ID" value="NZ_JAELYA010000004.1"/>
</dbReference>
<keyword evidence="3" id="KW-0479">Metal-binding</keyword>
<dbReference type="InterPro" id="IPR013785">
    <property type="entry name" value="Aldolase_TIM"/>
</dbReference>
<gene>
    <name evidence="7" type="primary">hxsC</name>
    <name evidence="7" type="ORF">JFY56_13520</name>
</gene>
<comment type="caution">
    <text evidence="7">The sequence shown here is derived from an EMBL/GenBank/DDBJ whole genome shotgun (WGS) entry which is preliminary data.</text>
</comment>
<sequence length="387" mass="44065">MLKLGGKVQHIHVVDLDRQVRLHQVVTGRTLPMVLRQRRAFLFDGGDVPDGFAHYLVPECFAEVFVAAGADVQYTVLPSDYEYLAEGDIIRLMPARDSVRVLYRANAPMNAIMVTEQCNHYCLMCSQPPKKADDSWLLDEIETLIPLIPRDAREIIFSGGEPTLAGERFLRLLELSKSYLPHTAIHVLSNGRSFSDMAFAQRYAAIRHPDLMVGIPLYSDDPTRHDYIVQAEGAFNETMLGILNLKRLGQRVEIRVVIHKQSIDRLPHLCEFIARNLLFVDHVALMGLEMTGFTRANLPELWIDPCDYRDVLSEAVNILVKYRMSVSVYNHQLCLVNADVEPYYRKSISDWKNEYAPECSGCKRRMDCGGFFSSGLQHGYSQQLKPF</sequence>
<reference evidence="7 8" key="1">
    <citation type="submission" date="2020-12" db="EMBL/GenBank/DDBJ databases">
        <title>Pseudomonas schmalbachii sp. nov. isolated from millipede gut.</title>
        <authorList>
            <person name="Shelomi M."/>
        </authorList>
    </citation>
    <scope>NUCLEOTIDE SEQUENCE [LARGE SCALE GENOMIC DNA]</scope>
    <source>
        <strain evidence="7 8">Milli4</strain>
    </source>
</reference>
<keyword evidence="8" id="KW-1185">Reference proteome</keyword>